<dbReference type="Proteomes" id="UP000019487">
    <property type="component" value="Unassembled WGS sequence"/>
</dbReference>
<proteinExistence type="predicted"/>
<keyword evidence="2" id="KW-1185">Reference proteome</keyword>
<name>W9CMJ4_SCLBF</name>
<protein>
    <submittedName>
        <fullName evidence="1">Uncharacterized protein</fullName>
    </submittedName>
</protein>
<organism evidence="1 2">
    <name type="scientific">Sclerotinia borealis (strain F-4128)</name>
    <dbReference type="NCBI Taxonomy" id="1432307"/>
    <lineage>
        <taxon>Eukaryota</taxon>
        <taxon>Fungi</taxon>
        <taxon>Dikarya</taxon>
        <taxon>Ascomycota</taxon>
        <taxon>Pezizomycotina</taxon>
        <taxon>Leotiomycetes</taxon>
        <taxon>Helotiales</taxon>
        <taxon>Sclerotiniaceae</taxon>
        <taxon>Sclerotinia</taxon>
    </lineage>
</organism>
<comment type="caution">
    <text evidence="1">The sequence shown here is derived from an EMBL/GenBank/DDBJ whole genome shotgun (WGS) entry which is preliminary data.</text>
</comment>
<evidence type="ECO:0000313" key="2">
    <source>
        <dbReference type="Proteomes" id="UP000019487"/>
    </source>
</evidence>
<dbReference type="HOGENOM" id="CLU_145544_2_0_1"/>
<dbReference type="EMBL" id="AYSA01000166">
    <property type="protein sequence ID" value="ESZ95745.1"/>
    <property type="molecule type" value="Genomic_DNA"/>
</dbReference>
<sequence>MNGSTESHEGGYRQAQAATLSTFEALRLARETEEGSENPLVNVVLEIAIREIWSKIQAEPNTCVLTQEEYGVFNYFQNRFQGLEVAVAARRRYWDFRISGST</sequence>
<reference evidence="1 2" key="1">
    <citation type="journal article" date="2014" name="Genome Announc.">
        <title>Draft genome sequence of Sclerotinia borealis, a psychrophilic plant pathogenic fungus.</title>
        <authorList>
            <person name="Mardanov A.V."/>
            <person name="Beletsky A.V."/>
            <person name="Kadnikov V.V."/>
            <person name="Ignatov A.N."/>
            <person name="Ravin N.V."/>
        </authorList>
    </citation>
    <scope>NUCLEOTIDE SEQUENCE [LARGE SCALE GENOMIC DNA]</scope>
    <source>
        <strain evidence="2">F-4157</strain>
    </source>
</reference>
<dbReference type="OrthoDB" id="5302289at2759"/>
<evidence type="ECO:0000313" key="1">
    <source>
        <dbReference type="EMBL" id="ESZ95745.1"/>
    </source>
</evidence>
<gene>
    <name evidence="1" type="ORF">SBOR_3852</name>
</gene>
<dbReference type="AlphaFoldDB" id="W9CMJ4"/>
<accession>W9CMJ4</accession>